<dbReference type="RefSeq" id="WP_034533815.1">
    <property type="nucleotide sequence ID" value="NZ_AZBY01000002.1"/>
</dbReference>
<dbReference type="InterPro" id="IPR053163">
    <property type="entry name" value="HTH-type_regulator_Rgg"/>
</dbReference>
<dbReference type="Proteomes" id="UP000026921">
    <property type="component" value="Unassembled WGS sequence"/>
</dbReference>
<evidence type="ECO:0000313" key="2">
    <source>
        <dbReference type="EMBL" id="KDB01432.1"/>
    </source>
</evidence>
<dbReference type="PANTHER" id="PTHR37038">
    <property type="entry name" value="TRANSCRIPTIONAL REGULATOR-RELATED"/>
    <property type="match status" value="1"/>
</dbReference>
<dbReference type="GO" id="GO:0003677">
    <property type="term" value="F:DNA binding"/>
    <property type="evidence" value="ECO:0007669"/>
    <property type="project" value="InterPro"/>
</dbReference>
<dbReference type="InterPro" id="IPR010057">
    <property type="entry name" value="Transcription_activator_Rgg_C"/>
</dbReference>
<dbReference type="Pfam" id="PF21259">
    <property type="entry name" value="Rgg_C"/>
    <property type="match status" value="1"/>
</dbReference>
<gene>
    <name evidence="2" type="ORF">LAKU_2c00660</name>
</gene>
<organism evidence="2 3">
    <name type="scientific">Apilactobacillus kunkeei EFB6</name>
    <dbReference type="NCBI Taxonomy" id="1419324"/>
    <lineage>
        <taxon>Bacteria</taxon>
        <taxon>Bacillati</taxon>
        <taxon>Bacillota</taxon>
        <taxon>Bacilli</taxon>
        <taxon>Lactobacillales</taxon>
        <taxon>Lactobacillaceae</taxon>
        <taxon>Apilactobacillus</taxon>
    </lineage>
</organism>
<dbReference type="SUPFAM" id="SSF47413">
    <property type="entry name" value="lambda repressor-like DNA-binding domains"/>
    <property type="match status" value="1"/>
</dbReference>
<dbReference type="NCBIfam" id="TIGR01716">
    <property type="entry name" value="RGG_Cterm"/>
    <property type="match status" value="1"/>
</dbReference>
<reference evidence="2 3" key="1">
    <citation type="journal article" date="2015" name="Stand. Genomic Sci.">
        <title>High quality draft genome of Lactobacillus kunkeei EFB6, isolated from a German European foulbrood outbreak of honeybees.</title>
        <authorList>
            <person name="Djukic M."/>
            <person name="Poehlein A."/>
            <person name="Strauss J."/>
            <person name="Tann F.J."/>
            <person name="Leimbach A."/>
            <person name="Hoppert M."/>
            <person name="Daniel R."/>
        </authorList>
    </citation>
    <scope>NUCLEOTIDE SEQUENCE [LARGE SCALE GENOMIC DNA]</scope>
    <source>
        <strain evidence="2 3">EFB6</strain>
    </source>
</reference>
<feature type="domain" description="HTH cro/C1-type" evidence="1">
    <location>
        <begin position="6"/>
        <end position="59"/>
    </location>
</feature>
<sequence>MYGPIIKKLRTQKGLSLQTVYKDVCSKTNSIKFEKGERNLSIDKFLTVLDTLMIDMEEFLWIQNMYKPINTDLIEYRLNDSFNENDVKSFNKYLDRLEENSNYKNKLKLASYRLLKQFLNQNNFNESDLEIIINYFKELKFWTINDLELFSRTCQMIPYNFMLTMLNEAIKVASRYLFFNKNNYVICNLLSNCIGIMIDRKDITNAERFINTLSQFNDGIKFNGYKLLSEYYKSKIDFLYRDKNKGLDELKNILYISKFLNNEQITEEIEALFENM</sequence>
<evidence type="ECO:0000259" key="1">
    <source>
        <dbReference type="PROSITE" id="PS50943"/>
    </source>
</evidence>
<evidence type="ECO:0000313" key="3">
    <source>
        <dbReference type="Proteomes" id="UP000026921"/>
    </source>
</evidence>
<dbReference type="PANTHER" id="PTHR37038:SF12">
    <property type="entry name" value="TRANSCRIPTIONAL REGULATOR"/>
    <property type="match status" value="1"/>
</dbReference>
<dbReference type="InterPro" id="IPR010982">
    <property type="entry name" value="Lambda_DNA-bd_dom_sf"/>
</dbReference>
<comment type="caution">
    <text evidence="2">The sequence shown here is derived from an EMBL/GenBank/DDBJ whole genome shotgun (WGS) entry which is preliminary data.</text>
</comment>
<dbReference type="Gene3D" id="1.10.260.40">
    <property type="entry name" value="lambda repressor-like DNA-binding domains"/>
    <property type="match status" value="1"/>
</dbReference>
<dbReference type="EMBL" id="AZBY01000002">
    <property type="protein sequence ID" value="KDB01432.1"/>
    <property type="molecule type" value="Genomic_DNA"/>
</dbReference>
<protein>
    <recommendedName>
        <fullName evidence="1">HTH cro/C1-type domain-containing protein</fullName>
    </recommendedName>
</protein>
<dbReference type="PROSITE" id="PS50943">
    <property type="entry name" value="HTH_CROC1"/>
    <property type="match status" value="1"/>
</dbReference>
<dbReference type="AlphaFoldDB" id="A0A837AE18"/>
<name>A0A837AE18_9LACO</name>
<dbReference type="InterPro" id="IPR001387">
    <property type="entry name" value="Cro/C1-type_HTH"/>
</dbReference>
<dbReference type="CDD" id="cd00093">
    <property type="entry name" value="HTH_XRE"/>
    <property type="match status" value="1"/>
</dbReference>
<dbReference type="Gene3D" id="1.25.40.400">
    <property type="match status" value="1"/>
</dbReference>
<accession>A0A837AE18</accession>
<proteinExistence type="predicted"/>